<dbReference type="InterPro" id="IPR005090">
    <property type="entry name" value="RepC_N"/>
</dbReference>
<evidence type="ECO:0000256" key="1">
    <source>
        <dbReference type="SAM" id="Coils"/>
    </source>
</evidence>
<keyword evidence="1" id="KW-0175">Coiled coil</keyword>
<feature type="coiled-coil region" evidence="1">
    <location>
        <begin position="142"/>
        <end position="179"/>
    </location>
</feature>
<gene>
    <name evidence="4" type="ORF">XINFAN_03974</name>
</gene>
<evidence type="ECO:0000313" key="4">
    <source>
        <dbReference type="EMBL" id="VDC33664.1"/>
    </source>
</evidence>
<feature type="domain" description="Plasmid replication protein C C-terminal" evidence="3">
    <location>
        <begin position="287"/>
        <end position="386"/>
    </location>
</feature>
<feature type="domain" description="Plasmid replication protein C N-terminal" evidence="2">
    <location>
        <begin position="12"/>
        <end position="182"/>
    </location>
</feature>
<dbReference type="NCBIfam" id="NF010396">
    <property type="entry name" value="PRK13824.1"/>
    <property type="match status" value="1"/>
</dbReference>
<reference evidence="4 5" key="1">
    <citation type="submission" date="2018-11" db="EMBL/GenBank/DDBJ databases">
        <authorList>
            <person name="Criscuolo A."/>
        </authorList>
    </citation>
    <scope>NUCLEOTIDE SEQUENCE [LARGE SCALE GENOMIC DNA]</scope>
    <source>
        <strain evidence="4">ACIP111625</strain>
    </source>
</reference>
<evidence type="ECO:0000259" key="3">
    <source>
        <dbReference type="Pfam" id="PF11800"/>
    </source>
</evidence>
<dbReference type="OrthoDB" id="7488837at2"/>
<evidence type="ECO:0000259" key="2">
    <source>
        <dbReference type="Pfam" id="PF03428"/>
    </source>
</evidence>
<dbReference type="InterPro" id="IPR036390">
    <property type="entry name" value="WH_DNA-bd_sf"/>
</dbReference>
<dbReference type="NCBIfam" id="NF040974">
    <property type="entry name" value="RepABC_RepC"/>
    <property type="match status" value="1"/>
</dbReference>
<keyword evidence="5" id="KW-1185">Reference proteome</keyword>
<dbReference type="AlphaFoldDB" id="A0A3P5XFW0"/>
<dbReference type="Proteomes" id="UP000277498">
    <property type="component" value="Unassembled WGS sequence"/>
</dbReference>
<dbReference type="RefSeq" id="WP_124088647.1">
    <property type="nucleotide sequence ID" value="NZ_UXAW01000120.1"/>
</dbReference>
<proteinExistence type="predicted"/>
<name>A0A3P5XFW0_9RHOB</name>
<accession>A0A3P5XFW0</accession>
<dbReference type="Pfam" id="PF11800">
    <property type="entry name" value="RP-C_C"/>
    <property type="match status" value="1"/>
</dbReference>
<sequence>MQHISTTPFGRRPVTAGLLAAQALAGEACDCPPADKWQILRDLGAARAAFAVSDRDLAVLSALISFHREDQIGGDSTIVFPSNAALSARAHGMAESTLRRHIAALVAAGLILRHDSPNGKRYAVRGFGGVDRAFGFDLSPLARRAEEIAAAAQAALMAAERLRRQRESIVLRLRDCEKLVAYGIETQPGPWDALSDAVVLTKRALRRRLDPAALEHLDGLVSEMLERVQKALTPQKTENMNGNVAETERHKQYSTINTPDPELRRKPAKAEVVETIPDVTAADPKLPLHLVLRACPEIRSYAPHGIQDWRDLIAAAAFVRGMMGISPDAWEEAQHHMTPAVAAITVTCILQSFERIAKPGGYLRALSRKASEGAFSPGPMVMALLRAENTHAA</sequence>
<organism evidence="4 5">
    <name type="scientific">Pseudogemmobacter humi</name>
    <dbReference type="NCBI Taxonomy" id="2483812"/>
    <lineage>
        <taxon>Bacteria</taxon>
        <taxon>Pseudomonadati</taxon>
        <taxon>Pseudomonadota</taxon>
        <taxon>Alphaproteobacteria</taxon>
        <taxon>Rhodobacterales</taxon>
        <taxon>Paracoccaceae</taxon>
        <taxon>Pseudogemmobacter</taxon>
    </lineage>
</organism>
<dbReference type="InterPro" id="IPR021760">
    <property type="entry name" value="RepC_C"/>
</dbReference>
<dbReference type="Pfam" id="PF03428">
    <property type="entry name" value="RP-C"/>
    <property type="match status" value="1"/>
</dbReference>
<evidence type="ECO:0000313" key="5">
    <source>
        <dbReference type="Proteomes" id="UP000277498"/>
    </source>
</evidence>
<protein>
    <submittedName>
        <fullName evidence="4">Uncharacterized protein</fullName>
    </submittedName>
</protein>
<dbReference type="EMBL" id="UXAW01000120">
    <property type="protein sequence ID" value="VDC33664.1"/>
    <property type="molecule type" value="Genomic_DNA"/>
</dbReference>
<dbReference type="InterPro" id="IPR047611">
    <property type="entry name" value="RepABC_RepC"/>
</dbReference>
<dbReference type="SUPFAM" id="SSF46785">
    <property type="entry name" value="Winged helix' DNA-binding domain"/>
    <property type="match status" value="1"/>
</dbReference>